<protein>
    <submittedName>
        <fullName evidence="3">Uncharacterized protein</fullName>
    </submittedName>
</protein>
<keyword evidence="2" id="KW-0812">Transmembrane</keyword>
<keyword evidence="2" id="KW-1133">Transmembrane helix</keyword>
<gene>
    <name evidence="3" type="ORF">JRO89_XS03G0043800</name>
</gene>
<dbReference type="EMBL" id="JAFEMO010000003">
    <property type="protein sequence ID" value="KAH7572972.1"/>
    <property type="molecule type" value="Genomic_DNA"/>
</dbReference>
<feature type="compositionally biased region" description="Basic and acidic residues" evidence="1">
    <location>
        <begin position="118"/>
        <end position="135"/>
    </location>
</feature>
<feature type="region of interest" description="Disordered" evidence="1">
    <location>
        <begin position="1"/>
        <end position="20"/>
    </location>
</feature>
<name>A0ABQ8I8L3_9ROSI</name>
<dbReference type="Proteomes" id="UP000827721">
    <property type="component" value="Unassembled WGS sequence"/>
</dbReference>
<proteinExistence type="predicted"/>
<dbReference type="PANTHER" id="PTHR37182:SF2">
    <property type="entry name" value="F24J8.11 PROTEIN"/>
    <property type="match status" value="1"/>
</dbReference>
<feature type="region of interest" description="Disordered" evidence="1">
    <location>
        <begin position="83"/>
        <end position="141"/>
    </location>
</feature>
<accession>A0ABQ8I8L3</accession>
<organism evidence="3 4">
    <name type="scientific">Xanthoceras sorbifolium</name>
    <dbReference type="NCBI Taxonomy" id="99658"/>
    <lineage>
        <taxon>Eukaryota</taxon>
        <taxon>Viridiplantae</taxon>
        <taxon>Streptophyta</taxon>
        <taxon>Embryophyta</taxon>
        <taxon>Tracheophyta</taxon>
        <taxon>Spermatophyta</taxon>
        <taxon>Magnoliopsida</taxon>
        <taxon>eudicotyledons</taxon>
        <taxon>Gunneridae</taxon>
        <taxon>Pentapetalae</taxon>
        <taxon>rosids</taxon>
        <taxon>malvids</taxon>
        <taxon>Sapindales</taxon>
        <taxon>Sapindaceae</taxon>
        <taxon>Xanthoceroideae</taxon>
        <taxon>Xanthoceras</taxon>
    </lineage>
</organism>
<evidence type="ECO:0000313" key="3">
    <source>
        <dbReference type="EMBL" id="KAH7572972.1"/>
    </source>
</evidence>
<comment type="caution">
    <text evidence="3">The sequence shown here is derived from an EMBL/GenBank/DDBJ whole genome shotgun (WGS) entry which is preliminary data.</text>
</comment>
<reference evidence="3 4" key="1">
    <citation type="submission" date="2021-02" db="EMBL/GenBank/DDBJ databases">
        <title>Plant Genome Project.</title>
        <authorList>
            <person name="Zhang R.-G."/>
        </authorList>
    </citation>
    <scope>NUCLEOTIDE SEQUENCE [LARGE SCALE GENOMIC DNA]</scope>
    <source>
        <tissue evidence="3">Leaves</tissue>
    </source>
</reference>
<keyword evidence="4" id="KW-1185">Reference proteome</keyword>
<feature type="transmembrane region" description="Helical" evidence="2">
    <location>
        <begin position="61"/>
        <end position="81"/>
    </location>
</feature>
<evidence type="ECO:0000256" key="2">
    <source>
        <dbReference type="SAM" id="Phobius"/>
    </source>
</evidence>
<sequence>MAHSLTTPPPPSTTCTTPISINSRPSIAFQRVSTSHQSCKQVSTTRRFVISAYLASNGLVYLWNVSLGLVGAVLGLNVVGGDAKAYAPRKRPPPPPARERKDPNMSDLQAKLLASKKRKEEMKQAAAKLREKGKAINEPSD</sequence>
<evidence type="ECO:0000256" key="1">
    <source>
        <dbReference type="SAM" id="MobiDB-lite"/>
    </source>
</evidence>
<evidence type="ECO:0000313" key="4">
    <source>
        <dbReference type="Proteomes" id="UP000827721"/>
    </source>
</evidence>
<keyword evidence="2" id="KW-0472">Membrane</keyword>
<dbReference type="PANTHER" id="PTHR37182">
    <property type="entry name" value="F24J8.11 PROTEIN"/>
    <property type="match status" value="1"/>
</dbReference>